<feature type="transmembrane region" description="Helical" evidence="7">
    <location>
        <begin position="89"/>
        <end position="109"/>
    </location>
</feature>
<gene>
    <name evidence="9" type="ORF">sL5_05880</name>
</gene>
<evidence type="ECO:0000313" key="10">
    <source>
        <dbReference type="Proteomes" id="UP000637906"/>
    </source>
</evidence>
<reference evidence="9 10" key="1">
    <citation type="journal article" date="2021" name="Microb. Ecol.">
        <title>Candidatus Mesenet longicola: Novel Endosymbionts of Brontispa longissima that Induce Cytoplasmic Incompatibility.</title>
        <authorList>
            <person name="Takano S."/>
            <person name="Gotoh Y."/>
            <person name="Hayashi T."/>
        </authorList>
    </citation>
    <scope>NUCLEOTIDE SEQUENCE [LARGE SCALE GENOMIC DNA]</scope>
    <source>
        <strain evidence="9">L5</strain>
    </source>
</reference>
<keyword evidence="5 7" id="KW-1133">Transmembrane helix</keyword>
<feature type="transmembrane region" description="Helical" evidence="7">
    <location>
        <begin position="555"/>
        <end position="576"/>
    </location>
</feature>
<evidence type="ECO:0000256" key="1">
    <source>
        <dbReference type="ARBA" id="ARBA00004651"/>
    </source>
</evidence>
<keyword evidence="6 7" id="KW-0472">Membrane</keyword>
<comment type="subcellular location">
    <subcellularLocation>
        <location evidence="1">Cell membrane</location>
        <topology evidence="1">Multi-pass membrane protein</topology>
    </subcellularLocation>
</comment>
<name>A0A8J3HV00_9RICK</name>
<feature type="transmembrane region" description="Helical" evidence="7">
    <location>
        <begin position="685"/>
        <end position="707"/>
    </location>
</feature>
<feature type="transmembrane region" description="Helical" evidence="7">
    <location>
        <begin position="588"/>
        <end position="609"/>
    </location>
</feature>
<comment type="similarity">
    <text evidence="2">Belongs to the TrbL/VirB6 family.</text>
</comment>
<sequence length="770" mass="84505">MLKNAKVVLLILAILLLNVDFLLASPAIAAEANEEGATAIFRDTKASNPNCQAAKLSTQIISGISAGVILIITGVALKASVIGIKAGIVMFASGVGAITALVMTNAMFFGCNYSFVRHPVLRSDINDESGGQPGEYKQCKNPDRSYPTCANKIYQNEDDYFKCIGDGDIEKGRRLEPRCPKKEFETVNQYYWPKNRISSSNYIEVCYRAPLGGVYGKSKLQEYKRELDYGNEDLKNAKIWLGGSVECSRPLRAGQKEEIHGVTFKAVERRDQICVDVWGMGDLPWFPQSEVGCHMRPSGPPAPMCERSRPRIEDGKVVSYDNSQCFNWYISPACYSITGAHAKSPFPLTSVVVECLKESLNNLLTGTHADGTKREDGFLDIAQRRLRTAIKAALVLALMLFAIKTMLGGVQHTAELYLLIIKFALVLYFTMSGVMSHYYDQLIKLSQGLSDVVLQAGGNETICNYRQDEYHTISGKNLGYLALWDRLDCRIMFYLGSQLNATTGVAILTSFVLAALIIFAVFFGAQIIICIVALFMVIMIVLVAIWMVYLFILSLIALTIIILISPLFIPMCLFQATKGFFDGWLKEIMTYSLYPVILFAFLSLMFSVFDNLYFGDLRFKRVTGDNGKITFTLDPENACDFETNKGNLACIVNSMGFRNHKIILGMEVTGFELDKGITELLWTKLGMMGLMGFLFYHFLGTIGSLAAELAGNPRANLAGGVTSPTAMMKKGLSAALSAHSGIKDAAKKIAGAAKGVGGSRGRAGDEVSKG</sequence>
<feature type="transmembrane region" description="Helical" evidence="7">
    <location>
        <begin position="527"/>
        <end position="549"/>
    </location>
</feature>
<feature type="transmembrane region" description="Helical" evidence="7">
    <location>
        <begin position="419"/>
        <end position="439"/>
    </location>
</feature>
<evidence type="ECO:0000313" key="9">
    <source>
        <dbReference type="EMBL" id="GHM59595.1"/>
    </source>
</evidence>
<comment type="caution">
    <text evidence="9">The sequence shown here is derived from an EMBL/GenBank/DDBJ whole genome shotgun (WGS) entry which is preliminary data.</text>
</comment>
<dbReference type="InterPro" id="IPR007688">
    <property type="entry name" value="Conjugal_tfr_TrbL/VirB6"/>
</dbReference>
<evidence type="ECO:0000256" key="3">
    <source>
        <dbReference type="ARBA" id="ARBA00022692"/>
    </source>
</evidence>
<dbReference type="GO" id="GO:0005886">
    <property type="term" value="C:plasma membrane"/>
    <property type="evidence" value="ECO:0007669"/>
    <property type="project" value="UniProtKB-SubCell"/>
</dbReference>
<evidence type="ECO:0000256" key="7">
    <source>
        <dbReference type="SAM" id="Phobius"/>
    </source>
</evidence>
<evidence type="ECO:0000256" key="2">
    <source>
        <dbReference type="ARBA" id="ARBA00007802"/>
    </source>
</evidence>
<feature type="transmembrane region" description="Helical" evidence="7">
    <location>
        <begin position="389"/>
        <end position="407"/>
    </location>
</feature>
<organism evidence="9 10">
    <name type="scientific">Candidatus Mesenet longicola</name>
    <dbReference type="NCBI Taxonomy" id="1892558"/>
    <lineage>
        <taxon>Bacteria</taxon>
        <taxon>Pseudomonadati</taxon>
        <taxon>Pseudomonadota</taxon>
        <taxon>Alphaproteobacteria</taxon>
        <taxon>Rickettsiales</taxon>
        <taxon>Anaplasmataceae</taxon>
        <taxon>Candidatus Mesenet</taxon>
    </lineage>
</organism>
<evidence type="ECO:0008006" key="11">
    <source>
        <dbReference type="Google" id="ProtNLM"/>
    </source>
</evidence>
<evidence type="ECO:0000256" key="5">
    <source>
        <dbReference type="ARBA" id="ARBA00022989"/>
    </source>
</evidence>
<dbReference type="GO" id="GO:0030255">
    <property type="term" value="P:protein secretion by the type IV secretion system"/>
    <property type="evidence" value="ECO:0007669"/>
    <property type="project" value="InterPro"/>
</dbReference>
<proteinExistence type="inferred from homology"/>
<evidence type="ECO:0000256" key="6">
    <source>
        <dbReference type="ARBA" id="ARBA00023136"/>
    </source>
</evidence>
<feature type="signal peptide" evidence="8">
    <location>
        <begin position="1"/>
        <end position="29"/>
    </location>
</feature>
<keyword evidence="10" id="KW-1185">Reference proteome</keyword>
<evidence type="ECO:0000256" key="8">
    <source>
        <dbReference type="SAM" id="SignalP"/>
    </source>
</evidence>
<dbReference type="EMBL" id="BNGU01000020">
    <property type="protein sequence ID" value="GHM59595.1"/>
    <property type="molecule type" value="Genomic_DNA"/>
</dbReference>
<evidence type="ECO:0000256" key="4">
    <source>
        <dbReference type="ARBA" id="ARBA00022729"/>
    </source>
</evidence>
<feature type="transmembrane region" description="Helical" evidence="7">
    <location>
        <begin position="501"/>
        <end position="522"/>
    </location>
</feature>
<dbReference type="AlphaFoldDB" id="A0A8J3HV00"/>
<accession>A0A8J3HV00</accession>
<keyword evidence="4 8" id="KW-0732">Signal</keyword>
<dbReference type="Proteomes" id="UP000637906">
    <property type="component" value="Unassembled WGS sequence"/>
</dbReference>
<keyword evidence="3 7" id="KW-0812">Transmembrane</keyword>
<feature type="chain" id="PRO_5035249153" description="Conjugal transfer protein TrbL" evidence="8">
    <location>
        <begin position="30"/>
        <end position="770"/>
    </location>
</feature>
<feature type="transmembrane region" description="Helical" evidence="7">
    <location>
        <begin position="53"/>
        <end position="77"/>
    </location>
</feature>
<dbReference type="Pfam" id="PF04610">
    <property type="entry name" value="TrbL"/>
    <property type="match status" value="1"/>
</dbReference>
<protein>
    <recommendedName>
        <fullName evidence="11">Conjugal transfer protein TrbL</fullName>
    </recommendedName>
</protein>